<dbReference type="InterPro" id="IPR043146">
    <property type="entry name" value="Penicillin_amidase_N_B-knob"/>
</dbReference>
<dbReference type="RefSeq" id="WP_229838470.1">
    <property type="nucleotide sequence ID" value="NZ_BLIP01000001.1"/>
</dbReference>
<dbReference type="PANTHER" id="PTHR34218">
    <property type="entry name" value="PEPTIDASE S45 PENICILLIN AMIDASE"/>
    <property type="match status" value="1"/>
</dbReference>
<accession>A0ABY7I914</accession>
<protein>
    <submittedName>
        <fullName evidence="5">Penicillin acylase family protein</fullName>
    </submittedName>
</protein>
<keyword evidence="6" id="KW-1185">Reference proteome</keyword>
<dbReference type="InterPro" id="IPR014395">
    <property type="entry name" value="Pen/GL7ACA/AHL_acylase"/>
</dbReference>
<evidence type="ECO:0000256" key="1">
    <source>
        <dbReference type="ARBA" id="ARBA00006586"/>
    </source>
</evidence>
<dbReference type="PROSITE" id="PS51318">
    <property type="entry name" value="TAT"/>
    <property type="match status" value="1"/>
</dbReference>
<proteinExistence type="inferred from homology"/>
<comment type="similarity">
    <text evidence="1">Belongs to the peptidase S45 family.</text>
</comment>
<keyword evidence="3" id="KW-0865">Zymogen</keyword>
<dbReference type="PIRSF" id="PIRSF001227">
    <property type="entry name" value="Pen_acylase"/>
    <property type="match status" value="1"/>
</dbReference>
<dbReference type="Gene3D" id="1.10.1400.10">
    <property type="match status" value="1"/>
</dbReference>
<keyword evidence="4" id="KW-0732">Signal</keyword>
<dbReference type="Gene3D" id="1.10.439.10">
    <property type="entry name" value="Penicillin Amidohydrolase, domain 1"/>
    <property type="match status" value="1"/>
</dbReference>
<dbReference type="Gene3D" id="3.60.20.10">
    <property type="entry name" value="Glutamine Phosphoribosylpyrophosphate, subunit 1, domain 1"/>
    <property type="match status" value="1"/>
</dbReference>
<feature type="signal peptide" evidence="4">
    <location>
        <begin position="1"/>
        <end position="33"/>
    </location>
</feature>
<dbReference type="InterPro" id="IPR043147">
    <property type="entry name" value="Penicillin_amidase_A-knob"/>
</dbReference>
<dbReference type="EMBL" id="CP114202">
    <property type="protein sequence ID" value="WAT94603.1"/>
    <property type="molecule type" value="Genomic_DNA"/>
</dbReference>
<dbReference type="Pfam" id="PF01804">
    <property type="entry name" value="Penicil_amidase"/>
    <property type="match status" value="1"/>
</dbReference>
<gene>
    <name evidence="5" type="ORF">STRLI_000254</name>
</gene>
<dbReference type="InterPro" id="IPR029055">
    <property type="entry name" value="Ntn_hydrolases_N"/>
</dbReference>
<dbReference type="Proteomes" id="UP001210609">
    <property type="component" value="Chromosome"/>
</dbReference>
<evidence type="ECO:0000256" key="3">
    <source>
        <dbReference type="ARBA" id="ARBA00023145"/>
    </source>
</evidence>
<dbReference type="SUPFAM" id="SSF56235">
    <property type="entry name" value="N-terminal nucleophile aminohydrolases (Ntn hydrolases)"/>
    <property type="match status" value="1"/>
</dbReference>
<dbReference type="CDD" id="cd03747">
    <property type="entry name" value="Ntn_PGA_like"/>
    <property type="match status" value="1"/>
</dbReference>
<organism evidence="5 6">
    <name type="scientific">Streptomyces nigrescens</name>
    <dbReference type="NCBI Taxonomy" id="1920"/>
    <lineage>
        <taxon>Bacteria</taxon>
        <taxon>Bacillati</taxon>
        <taxon>Actinomycetota</taxon>
        <taxon>Actinomycetes</taxon>
        <taxon>Kitasatosporales</taxon>
        <taxon>Streptomycetaceae</taxon>
        <taxon>Streptomyces</taxon>
    </lineage>
</organism>
<name>A0ABY7I914_STRNI</name>
<evidence type="ECO:0000256" key="2">
    <source>
        <dbReference type="ARBA" id="ARBA00022801"/>
    </source>
</evidence>
<evidence type="ECO:0000313" key="6">
    <source>
        <dbReference type="Proteomes" id="UP001210609"/>
    </source>
</evidence>
<dbReference type="InterPro" id="IPR002692">
    <property type="entry name" value="S45"/>
</dbReference>
<evidence type="ECO:0000313" key="5">
    <source>
        <dbReference type="EMBL" id="WAT94603.1"/>
    </source>
</evidence>
<dbReference type="Gene3D" id="2.30.120.10">
    <property type="match status" value="1"/>
</dbReference>
<reference evidence="5 6" key="1">
    <citation type="submission" date="2022-12" db="EMBL/GenBank/DDBJ databases">
        <authorList>
            <person name="Ruckert C."/>
            <person name="Busche T."/>
            <person name="Kalinowski J."/>
            <person name="Wittmann C."/>
        </authorList>
    </citation>
    <scope>NUCLEOTIDE SEQUENCE [LARGE SCALE GENOMIC DNA]</scope>
    <source>
        <strain evidence="5 6">DSM 40555</strain>
    </source>
</reference>
<sequence>MSPPPSRRALLGTGLAGAAVALTGTLPAGTASAQPLRTQWKEDEGQRYSVPGLKKPVRVTVDVWGVPHIFADNVGDLFQAQGFNVARERLFQIDTWRRRGLGRFSEVLGASYVEQDRAARLFLYRGDMAAEWASYGPEAREAATRFVAGINGYIDWLGDHPDALPAEFQKLGYRPARWSPEDVVRIRTHGIGGNLSSQVARARLMSVGGNKASTYFHKLEPDHMVQVPEGLDLSLIPADVLGVYSLATSPMVFADGKLRRMPDGRNVLRESATGSNAWAVAATRTATGRPILAGDPHREDYTLPANRYIAHLSAPGLNIIGAGEPWNPGISMGHNGMVAFGLTNLPAGQADLYVYELDPDDHSRYRYRDRWEKLTTVTEKIAVAGGEPRQAQLSFTRHGPVVKIDEKNHKAYAVRTVWTEPGTSPYLGSLNFQRVKDSSEFVEAISRWKTPGSNLVYADTKGDIGWAPGALIPKRSGRGYDGLLPVPGDGRFEWDGFYDNAQLPTSRNPRSGFFVSANEFNFPPGYPIPTYDWQPAYRKDRIHEVLSQQRGTSIADTLALQNDVKSGVAGQFLPYVKKLRSTDPTTAKALRLLSSYDGVASKDSAVAALFETWMMRFLYPAWAQLLLPKPAADYLVGISIEFDLRVMNDSFVRPDDWFGADGARKRDELLLSTLPKAYTEVASKLGADERAWRWGAMHIHVFLHPLGGPNVGPTERGGSFDTVSVSYFHHLDHPYAEVVGATFKMALDVGAWDNSRVINAPGQSGDQRSKHYKDLQDKWSAGEYFPLLYSEQAIERNGGTRILLQP</sequence>
<dbReference type="InterPro" id="IPR006311">
    <property type="entry name" value="TAT_signal"/>
</dbReference>
<evidence type="ECO:0000256" key="4">
    <source>
        <dbReference type="SAM" id="SignalP"/>
    </source>
</evidence>
<dbReference type="InterPro" id="IPR023343">
    <property type="entry name" value="Penicillin_amidase_dom1"/>
</dbReference>
<feature type="chain" id="PRO_5046683367" evidence="4">
    <location>
        <begin position="34"/>
        <end position="806"/>
    </location>
</feature>
<dbReference type="PANTHER" id="PTHR34218:SF4">
    <property type="entry name" value="ACYL-HOMOSERINE LACTONE ACYLASE QUIP"/>
    <property type="match status" value="1"/>
</dbReference>
<keyword evidence="2" id="KW-0378">Hydrolase</keyword>